<reference evidence="1 2" key="1">
    <citation type="submission" date="2012-12" db="EMBL/GenBank/DDBJ databases">
        <title>Novel taxa of Listeriaceae from agricultural environments in the United States.</title>
        <authorList>
            <person name="den Bakker H.C."/>
            <person name="Allred A."/>
            <person name="Warchocki S."/>
            <person name="Wright E.M."/>
            <person name="Burrell A."/>
            <person name="Nightingale K.K."/>
            <person name="Kephart D."/>
            <person name="Wiedmann M."/>
        </authorList>
    </citation>
    <scope>NUCLEOTIDE SEQUENCE [LARGE SCALE GENOMIC DNA]</scope>
    <source>
        <strain evidence="1 2">FSL S10-1203</strain>
    </source>
</reference>
<protein>
    <submittedName>
        <fullName evidence="1">Uncharacterized protein</fullName>
    </submittedName>
</protein>
<dbReference type="EMBL" id="AODM01000114">
    <property type="protein sequence ID" value="EUJ42480.1"/>
    <property type="molecule type" value="Genomic_DNA"/>
</dbReference>
<organism evidence="1 2">
    <name type="scientific">Listeria fleischmannii FSL S10-1203</name>
    <dbReference type="NCBI Taxonomy" id="1265822"/>
    <lineage>
        <taxon>Bacteria</taxon>
        <taxon>Bacillati</taxon>
        <taxon>Bacillota</taxon>
        <taxon>Bacilli</taxon>
        <taxon>Bacillales</taxon>
        <taxon>Listeriaceae</taxon>
        <taxon>Listeria</taxon>
    </lineage>
</organism>
<evidence type="ECO:0000313" key="2">
    <source>
        <dbReference type="Proteomes" id="UP000019241"/>
    </source>
</evidence>
<name>W7D0D0_9LIST</name>
<comment type="caution">
    <text evidence="1">The sequence shown here is derived from an EMBL/GenBank/DDBJ whole genome shotgun (WGS) entry which is preliminary data.</text>
</comment>
<accession>W7D0D0</accession>
<evidence type="ECO:0000313" key="1">
    <source>
        <dbReference type="EMBL" id="EUJ42480.1"/>
    </source>
</evidence>
<sequence length="201" mass="22506">MKEALQYLVKLGNRTEVVEVNGRSWVDDDLNEVVEKTPAPLEVSTLTGLVDYIKSFYDSDENLLLVVESPTRVVAKSGLNGDKVRNHYITAKAEMPRFEFDAFHNLEYMNINLQAAFLNDEKGHKDLVLKVIGNVTEEEVKNYNDDGTTQQVTAKTGVATVGGVVVPNPVELTPYRTFAEAEQPTSQFIFRFREGMKAGFV</sequence>
<proteinExistence type="predicted"/>
<dbReference type="Proteomes" id="UP000019241">
    <property type="component" value="Unassembled WGS sequence"/>
</dbReference>
<dbReference type="AlphaFoldDB" id="W7D0D0"/>
<dbReference type="PATRIC" id="fig|1265822.4.peg.4284"/>
<gene>
    <name evidence="1" type="ORF">MCOL2_20977</name>
</gene>